<protein>
    <submittedName>
        <fullName evidence="3 4">Uncharacterized protein</fullName>
    </submittedName>
</protein>
<reference evidence="3" key="2">
    <citation type="submission" date="2016-05" db="EMBL/GenBank/DDBJ databases">
        <title>Comparative analysis highlights variable genome content of wheat rusts and divergence of the mating loci.</title>
        <authorList>
            <person name="Cuomo C.A."/>
            <person name="Bakkeren G."/>
            <person name="Szabo L."/>
            <person name="Khalil H."/>
            <person name="Joly D."/>
            <person name="Goldberg J."/>
            <person name="Young S."/>
            <person name="Zeng Q."/>
            <person name="Fellers J."/>
        </authorList>
    </citation>
    <scope>NUCLEOTIDE SEQUENCE [LARGE SCALE GENOMIC DNA]</scope>
    <source>
        <strain evidence="3">1-1 BBBD Race 1</strain>
    </source>
</reference>
<reference evidence="4 5" key="3">
    <citation type="journal article" date="2017" name="G3 (Bethesda)">
        <title>Comparative analysis highlights variable genome content of wheat rusts and divergence of the mating loci.</title>
        <authorList>
            <person name="Cuomo C.A."/>
            <person name="Bakkeren G."/>
            <person name="Khalil H.B."/>
            <person name="Panwar V."/>
            <person name="Joly D."/>
            <person name="Linning R."/>
            <person name="Sakthikumar S."/>
            <person name="Song X."/>
            <person name="Adiconis X."/>
            <person name="Fan L."/>
            <person name="Goldberg J.M."/>
            <person name="Levin J.Z."/>
            <person name="Young S."/>
            <person name="Zeng Q."/>
            <person name="Anikster Y."/>
            <person name="Bruce M."/>
            <person name="Wang M."/>
            <person name="Yin C."/>
            <person name="McCallum B."/>
            <person name="Szabo L.J."/>
            <person name="Hulbert S."/>
            <person name="Chen X."/>
            <person name="Fellers J.P."/>
        </authorList>
    </citation>
    <scope>NUCLEOTIDE SEQUENCE</scope>
    <source>
        <strain evidence="4">isolate 1-1 / race 1 (BBBD)</strain>
        <strain evidence="5">Isolate 1-1 / race 1 (BBBD)</strain>
    </source>
</reference>
<dbReference type="OrthoDB" id="2507350at2759"/>
<dbReference type="EnsemblFungi" id="PTTG_27685-t43_1">
    <property type="protein sequence ID" value="PTTG_27685-t43_1-p1"/>
    <property type="gene ID" value="PTTG_27685"/>
</dbReference>
<dbReference type="AlphaFoldDB" id="A0A180GI48"/>
<organism evidence="3">
    <name type="scientific">Puccinia triticina (isolate 1-1 / race 1 (BBBD))</name>
    <name type="common">Brown leaf rust fungus</name>
    <dbReference type="NCBI Taxonomy" id="630390"/>
    <lineage>
        <taxon>Eukaryota</taxon>
        <taxon>Fungi</taxon>
        <taxon>Dikarya</taxon>
        <taxon>Basidiomycota</taxon>
        <taxon>Pucciniomycotina</taxon>
        <taxon>Pucciniomycetes</taxon>
        <taxon>Pucciniales</taxon>
        <taxon>Pucciniaceae</taxon>
        <taxon>Puccinia</taxon>
    </lineage>
</organism>
<name>A0A180GI48_PUCT1</name>
<dbReference type="VEuPathDB" id="FungiDB:PTTG_27685"/>
<dbReference type="EMBL" id="ADAS02000066">
    <property type="protein sequence ID" value="OAV92291.1"/>
    <property type="molecule type" value="Genomic_DNA"/>
</dbReference>
<accession>A0A180GI48</accession>
<feature type="chain" id="PRO_5008109933" evidence="2">
    <location>
        <begin position="30"/>
        <end position="391"/>
    </location>
</feature>
<gene>
    <name evidence="3" type="ORF">PTTG_27685</name>
</gene>
<sequence length="391" mass="44057">MFSLQFPGRHRPTCLILLWANLAVLTTSPEITNSFRLELPIESEYTTDELFAALSPNYVEGSAVTIPDKFMGEERRGDKSLTHGLQTLESESISSPVLHGLPRPALDASIVPSRYPYPASHHVGRMSPPSKTRVLILPPDGSGVSRGNPRRRTVDKQVDTGKCNTGTKAKAKKLIRVANLLQKHPSHRSYFSASGTILIPFLKNARLEFQARLATIPQTFGSLNYHAITPLEKAVHPSLPYGCYRHDNGIGQLRVLKHNSNPQLDEVLGLHYRNLILFMHKLYEEALENLRIPLVDQVEHQQKMLNWLDGEIFDQARGYPILGIITAPFPIRDEDFQEKNIRPAQVHLLRFFSQDEDALGLLPDTATKLITEFRRESEWEADSNVVSETCC</sequence>
<reference evidence="3" key="1">
    <citation type="submission" date="2009-11" db="EMBL/GenBank/DDBJ databases">
        <authorList>
            <consortium name="The Broad Institute Genome Sequencing Platform"/>
            <person name="Ward D."/>
            <person name="Feldgarden M."/>
            <person name="Earl A."/>
            <person name="Young S.K."/>
            <person name="Zeng Q."/>
            <person name="Koehrsen M."/>
            <person name="Alvarado L."/>
            <person name="Berlin A."/>
            <person name="Bochicchio J."/>
            <person name="Borenstein D."/>
            <person name="Chapman S.B."/>
            <person name="Chen Z."/>
            <person name="Engels R."/>
            <person name="Freedman E."/>
            <person name="Gellesch M."/>
            <person name="Goldberg J."/>
            <person name="Griggs A."/>
            <person name="Gujja S."/>
            <person name="Heilman E."/>
            <person name="Heiman D."/>
            <person name="Hepburn T."/>
            <person name="Howarth C."/>
            <person name="Jen D."/>
            <person name="Larson L."/>
            <person name="Lewis B."/>
            <person name="Mehta T."/>
            <person name="Park D."/>
            <person name="Pearson M."/>
            <person name="Roberts A."/>
            <person name="Saif S."/>
            <person name="Shea T."/>
            <person name="Shenoy N."/>
            <person name="Sisk P."/>
            <person name="Stolte C."/>
            <person name="Sykes S."/>
            <person name="Thomson T."/>
            <person name="Walk T."/>
            <person name="White J."/>
            <person name="Yandava C."/>
            <person name="Izard J."/>
            <person name="Baranova O.V."/>
            <person name="Blanton J.M."/>
            <person name="Tanner A.C."/>
            <person name="Dewhirst F.E."/>
            <person name="Haas B."/>
            <person name="Nusbaum C."/>
            <person name="Birren B."/>
        </authorList>
    </citation>
    <scope>NUCLEOTIDE SEQUENCE [LARGE SCALE GENOMIC DNA]</scope>
    <source>
        <strain evidence="3">1-1 BBBD Race 1</strain>
    </source>
</reference>
<evidence type="ECO:0000313" key="5">
    <source>
        <dbReference type="Proteomes" id="UP000005240"/>
    </source>
</evidence>
<proteinExistence type="predicted"/>
<reference evidence="4" key="4">
    <citation type="submission" date="2025-05" db="UniProtKB">
        <authorList>
            <consortium name="EnsemblFungi"/>
        </authorList>
    </citation>
    <scope>IDENTIFICATION</scope>
    <source>
        <strain evidence="4">isolate 1-1 / race 1 (BBBD)</strain>
    </source>
</reference>
<feature type="region of interest" description="Disordered" evidence="1">
    <location>
        <begin position="138"/>
        <end position="160"/>
    </location>
</feature>
<dbReference type="Proteomes" id="UP000005240">
    <property type="component" value="Unassembled WGS sequence"/>
</dbReference>
<evidence type="ECO:0000313" key="3">
    <source>
        <dbReference type="EMBL" id="OAV92291.1"/>
    </source>
</evidence>
<evidence type="ECO:0000256" key="1">
    <source>
        <dbReference type="SAM" id="MobiDB-lite"/>
    </source>
</evidence>
<feature type="signal peptide" evidence="2">
    <location>
        <begin position="1"/>
        <end position="29"/>
    </location>
</feature>
<evidence type="ECO:0000256" key="2">
    <source>
        <dbReference type="SAM" id="SignalP"/>
    </source>
</evidence>
<evidence type="ECO:0000313" key="4">
    <source>
        <dbReference type="EnsemblFungi" id="PTTG_27685-t43_1-p1"/>
    </source>
</evidence>
<keyword evidence="2" id="KW-0732">Signal</keyword>
<keyword evidence="5" id="KW-1185">Reference proteome</keyword>